<organism evidence="2 4">
    <name type="scientific">Mangrovimonas cancribranchiae</name>
    <dbReference type="NCBI Taxonomy" id="3080055"/>
    <lineage>
        <taxon>Bacteria</taxon>
        <taxon>Pseudomonadati</taxon>
        <taxon>Bacteroidota</taxon>
        <taxon>Flavobacteriia</taxon>
        <taxon>Flavobacteriales</taxon>
        <taxon>Flavobacteriaceae</taxon>
        <taxon>Mangrovimonas</taxon>
    </lineage>
</organism>
<name>A0AAU6NXW1_9FLAO</name>
<dbReference type="KEGG" id="mcaa:R3L15_09915"/>
<dbReference type="Proteomes" id="UP001368318">
    <property type="component" value="Chromosome"/>
</dbReference>
<keyword evidence="1" id="KW-0812">Transmembrane</keyword>
<reference evidence="2 4" key="1">
    <citation type="submission" date="2023-10" db="EMBL/GenBank/DDBJ databases">
        <title>Culture-based analysis of two novel bacteria associated with mangrove crab gills.</title>
        <authorList>
            <person name="Yang X."/>
            <person name="Garuglieri E."/>
            <person name="Van Goethem M.W."/>
            <person name="Fusi M."/>
            <person name="Marasco R."/>
            <person name="Daffonchio D.G."/>
        </authorList>
    </citation>
    <scope>NUCLEOTIDE SEQUENCE [LARGE SCALE GENOMIC DNA]</scope>
    <source>
        <strain evidence="3">UG2-1</strain>
        <strain evidence="2">UG2-2</strain>
        <strain evidence="4">UG2_2</strain>
    </source>
</reference>
<protein>
    <submittedName>
        <fullName evidence="2">Uncharacterized protein</fullName>
    </submittedName>
</protein>
<dbReference type="EMBL" id="CP136925">
    <property type="protein sequence ID" value="WXA12439.1"/>
    <property type="molecule type" value="Genomic_DNA"/>
</dbReference>
<dbReference type="RefSeq" id="WP_338731444.1">
    <property type="nucleotide sequence ID" value="NZ_CP136924.1"/>
</dbReference>
<accession>A0AAU6NXW1</accession>
<dbReference type="EMBL" id="CP136924">
    <property type="protein sequence ID" value="WXA02399.1"/>
    <property type="molecule type" value="Genomic_DNA"/>
</dbReference>
<keyword evidence="4" id="KW-1185">Reference proteome</keyword>
<evidence type="ECO:0000313" key="3">
    <source>
        <dbReference type="EMBL" id="WXA12439.1"/>
    </source>
</evidence>
<gene>
    <name evidence="3" type="ORF">R3L15_09915</name>
    <name evidence="2" type="ORF">R3L16_11670</name>
</gene>
<keyword evidence="1" id="KW-1133">Transmembrane helix</keyword>
<feature type="transmembrane region" description="Helical" evidence="1">
    <location>
        <begin position="110"/>
        <end position="127"/>
    </location>
</feature>
<dbReference type="AlphaFoldDB" id="A0AAU6NXW1"/>
<evidence type="ECO:0000256" key="1">
    <source>
        <dbReference type="SAM" id="Phobius"/>
    </source>
</evidence>
<evidence type="ECO:0000313" key="2">
    <source>
        <dbReference type="EMBL" id="WXA02399.1"/>
    </source>
</evidence>
<sequence length="285" mass="33320">MEKDKVSNRKDVMIYLLTELSKKEKPVRMDEFFFETGYANGLDSFREVLEEMSRLEWINIIDEPGTPAFGVLPTRDIKYTISIKGIEHLNEINNPPEKKKEKKNYHIKEIVIGIIITVVGGMILNIIPNPKEIFQTENKKTVYQKPYIAIENYKLKAINESARNLDTISVNFKYQGSKIQLNRNFKLVEYTFNDKYYFHLGDRNEFEPKLELIEVNLNNPIIDSINQNSEVKLELKRHLIFSGFRTAYFEENDKEKIGNLKISFSYESEIGITNDTLVSDIFIVK</sequence>
<keyword evidence="1" id="KW-0472">Membrane</keyword>
<proteinExistence type="predicted"/>
<evidence type="ECO:0000313" key="4">
    <source>
        <dbReference type="Proteomes" id="UP001368318"/>
    </source>
</evidence>